<dbReference type="PRINTS" id="PR00368">
    <property type="entry name" value="FADPNR"/>
</dbReference>
<proteinExistence type="inferred from homology"/>
<dbReference type="VEuPathDB" id="FungiDB:PYU1_G011605"/>
<name>K3X332_GLOUD</name>
<organism evidence="15 16">
    <name type="scientific">Globisporangium ultimum (strain ATCC 200006 / CBS 805.95 / DAOM BR144)</name>
    <name type="common">Pythium ultimum</name>
    <dbReference type="NCBI Taxonomy" id="431595"/>
    <lineage>
        <taxon>Eukaryota</taxon>
        <taxon>Sar</taxon>
        <taxon>Stramenopiles</taxon>
        <taxon>Oomycota</taxon>
        <taxon>Peronosporomycetes</taxon>
        <taxon>Pythiales</taxon>
        <taxon>Pythiaceae</taxon>
        <taxon>Globisporangium</taxon>
    </lineage>
</organism>
<dbReference type="SUPFAM" id="SSF55424">
    <property type="entry name" value="FAD/NAD-linked reductases, dimerisation (C-terminal) domain"/>
    <property type="match status" value="1"/>
</dbReference>
<comment type="similarity">
    <text evidence="3">Belongs to the class-I pyridine nucleotide-disulfide oxidoreductase family.</text>
</comment>
<feature type="binding site" evidence="12">
    <location>
        <position position="360"/>
    </location>
    <ligand>
        <name>FAD</name>
        <dbReference type="ChEBI" id="CHEBI:57692"/>
    </ligand>
</feature>
<reference evidence="16" key="2">
    <citation type="submission" date="2010-04" db="EMBL/GenBank/DDBJ databases">
        <authorList>
            <person name="Buell R."/>
            <person name="Hamilton J."/>
            <person name="Hostetler J."/>
        </authorList>
    </citation>
    <scope>NUCLEOTIDE SEQUENCE [LARGE SCALE GENOMIC DNA]</scope>
    <source>
        <strain evidence="16">DAOM:BR144</strain>
    </source>
</reference>
<keyword evidence="9" id="KW-0560">Oxidoreductase</keyword>
<evidence type="ECO:0000256" key="6">
    <source>
        <dbReference type="ARBA" id="ARBA00022630"/>
    </source>
</evidence>
<keyword evidence="8" id="KW-0521">NADP</keyword>
<dbReference type="GO" id="GO:0050660">
    <property type="term" value="F:flavin adenine dinucleotide binding"/>
    <property type="evidence" value="ECO:0007669"/>
    <property type="project" value="TreeGrafter"/>
</dbReference>
<dbReference type="GO" id="GO:0004148">
    <property type="term" value="F:dihydrolipoyl dehydrogenase (NADH) activity"/>
    <property type="evidence" value="ECO:0007669"/>
    <property type="project" value="TreeGrafter"/>
</dbReference>
<evidence type="ECO:0000256" key="9">
    <source>
        <dbReference type="ARBA" id="ARBA00023002"/>
    </source>
</evidence>
<keyword evidence="16" id="KW-1185">Reference proteome</keyword>
<keyword evidence="7 12" id="KW-0274">FAD</keyword>
<evidence type="ECO:0000256" key="11">
    <source>
        <dbReference type="ARBA" id="ARBA00031183"/>
    </source>
</evidence>
<feature type="binding site" evidence="12">
    <location>
        <position position="319"/>
    </location>
    <ligand>
        <name>NAD(+)</name>
        <dbReference type="ChEBI" id="CHEBI:57540"/>
    </ligand>
</feature>
<feature type="domain" description="FAD/NAD(P)-binding" evidence="14">
    <location>
        <begin position="41"/>
        <end position="375"/>
    </location>
</feature>
<dbReference type="EMBL" id="GL376611">
    <property type="status" value="NOT_ANNOTATED_CDS"/>
    <property type="molecule type" value="Genomic_DNA"/>
</dbReference>
<evidence type="ECO:0000313" key="15">
    <source>
        <dbReference type="EnsemblProtists" id="PYU1_T011631"/>
    </source>
</evidence>
<dbReference type="InterPro" id="IPR036188">
    <property type="entry name" value="FAD/NAD-bd_sf"/>
</dbReference>
<comment type="function">
    <text evidence="1">Conversion of NADPH, generated by peripheral catabolic pathways, to NADH, which can enter the respiratory chain for energy generation.</text>
</comment>
<evidence type="ECO:0000313" key="16">
    <source>
        <dbReference type="Proteomes" id="UP000019132"/>
    </source>
</evidence>
<sequence length="524" mass="56582">MVVAKLMMRAAVAANKAALLGPKQQQWRGVVSSIKPQVADYDLVVIGSGPSATQCAIESAKQGKRVAIVDKKTSVGGVCVHTGTIPSKTFREAVLHLSGYRHHGFYGKSYSMKTVTIDDILYRVKRVVNSEVDVIKAQLKAARVEYIPGFARFENDHEISIVRDPETGESQEAGEITNTVSRLRADKFLIACGTRPAHNPNVPIDGKVIFDSDQILSGDIRDLPRSLIVVGAGVIGIEYASMLNVIPGHSVTVIDARPEILSFCDNEIISNLTYEMRSKGARFLLGETINRVEKTGNGVTVYLNSGKVTSADAMLYTVGRQASTDGLNLEAVNLSRNPRGLLNVNKSYQTGQPHIYAVGDCIGAPSLASTSMEQGRLAACHMWDQEEQLVTSQLENGNYPYGIYTIPEISMVGKTEQQLTKEGVNFEIGIAKYSELAKGQMSGSTAGGMLKILFDPTTLKLFGVHAIGEGATEIIHIGQVAIAMGCSVTYFRDAVFNYPTLAEAYRVAALNGLGRLSRGMDTGE</sequence>
<dbReference type="HOGENOM" id="CLU_016755_0_0_1"/>
<dbReference type="SUPFAM" id="SSF51905">
    <property type="entry name" value="FAD/NAD(P)-binding domain"/>
    <property type="match status" value="1"/>
</dbReference>
<evidence type="ECO:0000256" key="10">
    <source>
        <dbReference type="ARBA" id="ARBA00023027"/>
    </source>
</evidence>
<dbReference type="PRINTS" id="PR00411">
    <property type="entry name" value="PNDRDTASEI"/>
</dbReference>
<dbReference type="EC" id="1.6.1.1" evidence="4"/>
<dbReference type="FunFam" id="3.30.390.30:FF:000001">
    <property type="entry name" value="Dihydrolipoyl dehydrogenase"/>
    <property type="match status" value="1"/>
</dbReference>
<dbReference type="Gene3D" id="3.50.50.60">
    <property type="entry name" value="FAD/NAD(P)-binding domain"/>
    <property type="match status" value="2"/>
</dbReference>
<keyword evidence="10 12" id="KW-0520">NAD</keyword>
<dbReference type="Pfam" id="PF02852">
    <property type="entry name" value="Pyr_redox_dim"/>
    <property type="match status" value="1"/>
</dbReference>
<evidence type="ECO:0000256" key="2">
    <source>
        <dbReference type="ARBA" id="ARBA00004496"/>
    </source>
</evidence>
<dbReference type="GO" id="GO:0006103">
    <property type="term" value="P:2-oxoglutarate metabolic process"/>
    <property type="evidence" value="ECO:0007669"/>
    <property type="project" value="TreeGrafter"/>
</dbReference>
<dbReference type="EnsemblProtists" id="PYU1_T011631">
    <property type="protein sequence ID" value="PYU1_T011631"/>
    <property type="gene ID" value="PYU1_G011605"/>
</dbReference>
<protein>
    <recommendedName>
        <fullName evidence="4">NAD(P)(+) transhydrogenase (Si-specific)</fullName>
        <ecNumber evidence="4">1.6.1.1</ecNumber>
    </recommendedName>
    <alternativeName>
        <fullName evidence="11">NAD(P)(+) transhydrogenase [B-specific]</fullName>
    </alternativeName>
</protein>
<evidence type="ECO:0000256" key="4">
    <source>
        <dbReference type="ARBA" id="ARBA00012772"/>
    </source>
</evidence>
<dbReference type="GO" id="GO:0005829">
    <property type="term" value="C:cytosol"/>
    <property type="evidence" value="ECO:0007669"/>
    <property type="project" value="TreeGrafter"/>
</dbReference>
<dbReference type="Gene3D" id="3.30.390.30">
    <property type="match status" value="1"/>
</dbReference>
<reference evidence="16" key="1">
    <citation type="journal article" date="2010" name="Genome Biol.">
        <title>Genome sequence of the necrotrophic plant pathogen Pythium ultimum reveals original pathogenicity mechanisms and effector repertoire.</title>
        <authorList>
            <person name="Levesque C.A."/>
            <person name="Brouwer H."/>
            <person name="Cano L."/>
            <person name="Hamilton J.P."/>
            <person name="Holt C."/>
            <person name="Huitema E."/>
            <person name="Raffaele S."/>
            <person name="Robideau G.P."/>
            <person name="Thines M."/>
            <person name="Win J."/>
            <person name="Zerillo M.M."/>
            <person name="Beakes G.W."/>
            <person name="Boore J.L."/>
            <person name="Busam D."/>
            <person name="Dumas B."/>
            <person name="Ferriera S."/>
            <person name="Fuerstenberg S.I."/>
            <person name="Gachon C.M."/>
            <person name="Gaulin E."/>
            <person name="Govers F."/>
            <person name="Grenville-Briggs L."/>
            <person name="Horner N."/>
            <person name="Hostetler J."/>
            <person name="Jiang R.H."/>
            <person name="Johnson J."/>
            <person name="Krajaejun T."/>
            <person name="Lin H."/>
            <person name="Meijer H.J."/>
            <person name="Moore B."/>
            <person name="Morris P."/>
            <person name="Phuntmart V."/>
            <person name="Puiu D."/>
            <person name="Shetty J."/>
            <person name="Stajich J.E."/>
            <person name="Tripathy S."/>
            <person name="Wawra S."/>
            <person name="van West P."/>
            <person name="Whitty B.R."/>
            <person name="Coutinho P.M."/>
            <person name="Henrissat B."/>
            <person name="Martin F."/>
            <person name="Thomas P.D."/>
            <person name="Tyler B.M."/>
            <person name="De Vries R.P."/>
            <person name="Kamoun S."/>
            <person name="Yandell M."/>
            <person name="Tisserat N."/>
            <person name="Buell C.R."/>
        </authorList>
    </citation>
    <scope>NUCLEOTIDE SEQUENCE</scope>
    <source>
        <strain evidence="16">DAOM:BR144</strain>
    </source>
</reference>
<feature type="binding site" evidence="12">
    <location>
        <begin position="231"/>
        <end position="238"/>
    </location>
    <ligand>
        <name>NAD(+)</name>
        <dbReference type="ChEBI" id="CHEBI:57540"/>
    </ligand>
</feature>
<dbReference type="FunCoup" id="K3X332">
    <property type="interactions" value="268"/>
</dbReference>
<feature type="binding site" evidence="12">
    <location>
        <position position="88"/>
    </location>
    <ligand>
        <name>FAD</name>
        <dbReference type="ChEBI" id="CHEBI:57692"/>
    </ligand>
</feature>
<keyword evidence="5" id="KW-0963">Cytoplasm</keyword>
<dbReference type="eggNOG" id="KOG1335">
    <property type="taxonomic scope" value="Eukaryota"/>
</dbReference>
<dbReference type="InterPro" id="IPR016156">
    <property type="entry name" value="FAD/NAD-linked_Rdtase_dimer_sf"/>
</dbReference>
<evidence type="ECO:0000256" key="1">
    <source>
        <dbReference type="ARBA" id="ARBA00002842"/>
    </source>
</evidence>
<accession>K3X332</accession>
<evidence type="ECO:0000259" key="14">
    <source>
        <dbReference type="Pfam" id="PF07992"/>
    </source>
</evidence>
<dbReference type="STRING" id="431595.K3X332"/>
<evidence type="ECO:0000256" key="8">
    <source>
        <dbReference type="ARBA" id="ARBA00022857"/>
    </source>
</evidence>
<keyword evidence="12" id="KW-0547">Nucleotide-binding</keyword>
<dbReference type="AlphaFoldDB" id="K3X332"/>
<dbReference type="PIRSF" id="PIRSF000350">
    <property type="entry name" value="Mercury_reductase_MerA"/>
    <property type="match status" value="1"/>
</dbReference>
<dbReference type="InParanoid" id="K3X332"/>
<evidence type="ECO:0000256" key="3">
    <source>
        <dbReference type="ARBA" id="ARBA00007532"/>
    </source>
</evidence>
<dbReference type="GO" id="GO:0003957">
    <property type="term" value="F:NAD(P)+ transhydrogenase (Si-specific) activity"/>
    <property type="evidence" value="ECO:0007669"/>
    <property type="project" value="UniProtKB-EC"/>
</dbReference>
<evidence type="ECO:0000259" key="13">
    <source>
        <dbReference type="Pfam" id="PF02852"/>
    </source>
</evidence>
<dbReference type="Pfam" id="PF07992">
    <property type="entry name" value="Pyr_redox_2"/>
    <property type="match status" value="1"/>
</dbReference>
<comment type="cofactor">
    <cofactor evidence="12">
        <name>FAD</name>
        <dbReference type="ChEBI" id="CHEBI:57692"/>
    </cofactor>
    <text evidence="12">Binds 1 FAD per subunit.</text>
</comment>
<reference evidence="15" key="3">
    <citation type="submission" date="2015-02" db="UniProtKB">
        <authorList>
            <consortium name="EnsemblProtists"/>
        </authorList>
    </citation>
    <scope>IDENTIFICATION</scope>
    <source>
        <strain evidence="15">DAOM BR144</strain>
    </source>
</reference>
<dbReference type="NCBIfam" id="NF003585">
    <property type="entry name" value="PRK05249.1"/>
    <property type="match status" value="1"/>
</dbReference>
<dbReference type="PANTHER" id="PTHR22912:SF93">
    <property type="entry name" value="SOLUBLE PYRIDINE NUCLEOTIDE TRANSHYDROGENASE"/>
    <property type="match status" value="1"/>
</dbReference>
<evidence type="ECO:0000256" key="7">
    <source>
        <dbReference type="ARBA" id="ARBA00022827"/>
    </source>
</evidence>
<dbReference type="InterPro" id="IPR023753">
    <property type="entry name" value="FAD/NAD-binding_dom"/>
</dbReference>
<dbReference type="OMA" id="KKACIIE"/>
<dbReference type="InterPro" id="IPR050151">
    <property type="entry name" value="Class-I_Pyr_Nuc-Dis_Oxidored"/>
</dbReference>
<dbReference type="Proteomes" id="UP000019132">
    <property type="component" value="Unassembled WGS sequence"/>
</dbReference>
<dbReference type="InterPro" id="IPR004099">
    <property type="entry name" value="Pyr_nucl-diS_OxRdtase_dimer"/>
</dbReference>
<dbReference type="PANTHER" id="PTHR22912">
    <property type="entry name" value="DISULFIDE OXIDOREDUCTASE"/>
    <property type="match status" value="1"/>
</dbReference>
<dbReference type="InterPro" id="IPR001100">
    <property type="entry name" value="Pyr_nuc-diS_OxRdtase"/>
</dbReference>
<evidence type="ECO:0000256" key="5">
    <source>
        <dbReference type="ARBA" id="ARBA00022490"/>
    </source>
</evidence>
<keyword evidence="6" id="KW-0285">Flavoprotein</keyword>
<comment type="subcellular location">
    <subcellularLocation>
        <location evidence="2">Cytoplasm</location>
    </subcellularLocation>
</comment>
<feature type="domain" description="Pyridine nucleotide-disulphide oxidoreductase dimerisation" evidence="13">
    <location>
        <begin position="400"/>
        <end position="508"/>
    </location>
</feature>
<evidence type="ECO:0000256" key="12">
    <source>
        <dbReference type="PIRSR" id="PIRSR000350-3"/>
    </source>
</evidence>